<comment type="catalytic activity">
    <reaction evidence="4 5">
        <text>an acyl phosphate + H2O = a carboxylate + phosphate + H(+)</text>
        <dbReference type="Rhea" id="RHEA:14965"/>
        <dbReference type="ChEBI" id="CHEBI:15377"/>
        <dbReference type="ChEBI" id="CHEBI:15378"/>
        <dbReference type="ChEBI" id="CHEBI:29067"/>
        <dbReference type="ChEBI" id="CHEBI:43474"/>
        <dbReference type="ChEBI" id="CHEBI:59918"/>
        <dbReference type="EC" id="3.6.1.7"/>
    </reaction>
</comment>
<evidence type="ECO:0000256" key="1">
    <source>
        <dbReference type="ARBA" id="ARBA00005614"/>
    </source>
</evidence>
<dbReference type="Gene3D" id="3.30.70.100">
    <property type="match status" value="1"/>
</dbReference>
<dbReference type="STRING" id="1843580.A7D17_02265"/>
<dbReference type="AlphaFoldDB" id="A0A1A9MBW2"/>
<dbReference type="OrthoDB" id="5295388at2"/>
<evidence type="ECO:0000313" key="9">
    <source>
        <dbReference type="EMBL" id="OAG68014.1"/>
    </source>
</evidence>
<comment type="caution">
    <text evidence="9">The sequence shown here is derived from an EMBL/GenBank/DDBJ whole genome shotgun (WGS) entry which is preliminary data.</text>
</comment>
<dbReference type="Proteomes" id="UP000077659">
    <property type="component" value="Unassembled WGS sequence"/>
</dbReference>
<evidence type="ECO:0000313" key="10">
    <source>
        <dbReference type="Proteomes" id="UP000077659"/>
    </source>
</evidence>
<feature type="active site" evidence="5">
    <location>
        <position position="36"/>
    </location>
</feature>
<evidence type="ECO:0000313" key="11">
    <source>
        <dbReference type="Proteomes" id="UP001303614"/>
    </source>
</evidence>
<evidence type="ECO:0000256" key="6">
    <source>
        <dbReference type="RuleBase" id="RU004168"/>
    </source>
</evidence>
<feature type="active site" evidence="5">
    <location>
        <position position="18"/>
    </location>
</feature>
<evidence type="ECO:0000256" key="4">
    <source>
        <dbReference type="ARBA" id="ARBA00047645"/>
    </source>
</evidence>
<dbReference type="PANTHER" id="PTHR47268">
    <property type="entry name" value="ACYLPHOSPHATASE"/>
    <property type="match status" value="1"/>
</dbReference>
<dbReference type="InterPro" id="IPR001792">
    <property type="entry name" value="Acylphosphatase-like_dom"/>
</dbReference>
<dbReference type="EMBL" id="LXNG01000012">
    <property type="protein sequence ID" value="OAG68014.1"/>
    <property type="molecule type" value="Genomic_DNA"/>
</dbReference>
<dbReference type="Pfam" id="PF00708">
    <property type="entry name" value="Acylphosphatase"/>
    <property type="match status" value="1"/>
</dbReference>
<dbReference type="PANTHER" id="PTHR47268:SF4">
    <property type="entry name" value="ACYLPHOSPHATASE"/>
    <property type="match status" value="1"/>
</dbReference>
<evidence type="ECO:0000259" key="7">
    <source>
        <dbReference type="PROSITE" id="PS51160"/>
    </source>
</evidence>
<dbReference type="GO" id="GO:0003998">
    <property type="term" value="F:acylphosphatase activity"/>
    <property type="evidence" value="ECO:0007669"/>
    <property type="project" value="UniProtKB-EC"/>
</dbReference>
<dbReference type="InterPro" id="IPR020456">
    <property type="entry name" value="Acylphosphatase"/>
</dbReference>
<reference evidence="8 11" key="2">
    <citation type="submission" date="2023-12" db="EMBL/GenBank/DDBJ databases">
        <title>Genome sequencing of Xanthomonas floridensis.</title>
        <authorList>
            <person name="Greer S."/>
            <person name="Harrison J."/>
            <person name="Grant M."/>
            <person name="Vicente J."/>
            <person name="Studholme D."/>
        </authorList>
    </citation>
    <scope>NUCLEOTIDE SEQUENCE [LARGE SCALE GENOMIC DNA]</scope>
    <source>
        <strain evidence="8 11">WHRI 8848</strain>
    </source>
</reference>
<protein>
    <recommendedName>
        <fullName evidence="3 5">acylphosphatase</fullName>
        <ecNumber evidence="2 5">3.6.1.7</ecNumber>
    </recommendedName>
</protein>
<dbReference type="Proteomes" id="UP001303614">
    <property type="component" value="Unassembled WGS sequence"/>
</dbReference>
<organism evidence="9 10">
    <name type="scientific">Xanthomonas floridensis</name>
    <dbReference type="NCBI Taxonomy" id="1843580"/>
    <lineage>
        <taxon>Bacteria</taxon>
        <taxon>Pseudomonadati</taxon>
        <taxon>Pseudomonadota</taxon>
        <taxon>Gammaproteobacteria</taxon>
        <taxon>Lysobacterales</taxon>
        <taxon>Lysobacteraceae</taxon>
        <taxon>Xanthomonas</taxon>
    </lineage>
</organism>
<gene>
    <name evidence="9" type="ORF">A7D17_02265</name>
    <name evidence="8" type="ORF">VB146_01020</name>
</gene>
<evidence type="ECO:0000256" key="5">
    <source>
        <dbReference type="PROSITE-ProRule" id="PRU00520"/>
    </source>
</evidence>
<comment type="similarity">
    <text evidence="1 6">Belongs to the acylphosphatase family.</text>
</comment>
<reference evidence="9 10" key="1">
    <citation type="submission" date="2016-05" db="EMBL/GenBank/DDBJ databases">
        <title>Pathogenic, phenotypic and molecular characterisation of Xanthomonas nasturtii sp. nov. and Xanthomonas floridensis sp. nov., new species of Xanthomonas associated with watercress production in Florida.</title>
        <authorList>
            <person name="Vicente J.G."/>
            <person name="Rothwell S."/>
            <person name="Holub E.B."/>
            <person name="Studholme D.J."/>
        </authorList>
    </citation>
    <scope>NUCLEOTIDE SEQUENCE [LARGE SCALE GENOMIC DNA]</scope>
    <source>
        <strain evidence="9 10">WHRI 8848</strain>
    </source>
</reference>
<sequence length="88" mass="9249">MQAARFVVSGVVQGVWYRASTREQALALGLRGHARNQADGSVEVVAAGNEAALDALERWLWQGPPAASVATVVRTPCALSPSEDFVTG</sequence>
<keyword evidence="5" id="KW-0378">Hydrolase</keyword>
<dbReference type="PROSITE" id="PS51160">
    <property type="entry name" value="ACYLPHOSPHATASE_3"/>
    <property type="match status" value="1"/>
</dbReference>
<dbReference type="SUPFAM" id="SSF54975">
    <property type="entry name" value="Acylphosphatase/BLUF domain-like"/>
    <property type="match status" value="1"/>
</dbReference>
<proteinExistence type="inferred from homology"/>
<dbReference type="RefSeq" id="WP_064508632.1">
    <property type="nucleotide sequence ID" value="NZ_JAYFSN010000004.1"/>
</dbReference>
<dbReference type="NCBIfam" id="NF011018">
    <property type="entry name" value="PRK14446.1"/>
    <property type="match status" value="1"/>
</dbReference>
<name>A0A1A9MBW2_9XANT</name>
<feature type="domain" description="Acylphosphatase-like" evidence="7">
    <location>
        <begin position="3"/>
        <end position="88"/>
    </location>
</feature>
<keyword evidence="11" id="KW-1185">Reference proteome</keyword>
<dbReference type="EC" id="3.6.1.7" evidence="2 5"/>
<dbReference type="EMBL" id="JAYFSO010000001">
    <property type="protein sequence ID" value="MEA5122467.1"/>
    <property type="molecule type" value="Genomic_DNA"/>
</dbReference>
<evidence type="ECO:0000313" key="8">
    <source>
        <dbReference type="EMBL" id="MEA5122467.1"/>
    </source>
</evidence>
<evidence type="ECO:0000256" key="3">
    <source>
        <dbReference type="ARBA" id="ARBA00015991"/>
    </source>
</evidence>
<accession>A0A1A9MBW2</accession>
<dbReference type="InterPro" id="IPR036046">
    <property type="entry name" value="Acylphosphatase-like_dom_sf"/>
</dbReference>
<evidence type="ECO:0000256" key="2">
    <source>
        <dbReference type="ARBA" id="ARBA00012150"/>
    </source>
</evidence>